<dbReference type="OrthoDB" id="24750at2"/>
<dbReference type="EMBL" id="BJXN01000009">
    <property type="protein sequence ID" value="GEM90095.1"/>
    <property type="molecule type" value="Genomic_DNA"/>
</dbReference>
<dbReference type="InterPro" id="IPR036291">
    <property type="entry name" value="NAD(P)-bd_dom_sf"/>
</dbReference>
<dbReference type="CDD" id="cd05233">
    <property type="entry name" value="SDR_c"/>
    <property type="match status" value="1"/>
</dbReference>
<dbReference type="AlphaFoldDB" id="A0A511RKF5"/>
<keyword evidence="2" id="KW-0560">Oxidoreductase</keyword>
<dbReference type="PRINTS" id="PR00081">
    <property type="entry name" value="GDHRDH"/>
</dbReference>
<protein>
    <submittedName>
        <fullName evidence="3">3-oxoacyl-ACP reductase</fullName>
    </submittedName>
</protein>
<comment type="similarity">
    <text evidence="1">Belongs to the short-chain dehydrogenases/reductases (SDR) family.</text>
</comment>
<dbReference type="SUPFAM" id="SSF51735">
    <property type="entry name" value="NAD(P)-binding Rossmann-fold domains"/>
    <property type="match status" value="1"/>
</dbReference>
<name>A0A511RKF5_9DEIN</name>
<gene>
    <name evidence="3" type="ORF">ODE01S_15290</name>
</gene>
<dbReference type="Gene3D" id="3.40.50.720">
    <property type="entry name" value="NAD(P)-binding Rossmann-like Domain"/>
    <property type="match status" value="1"/>
</dbReference>
<evidence type="ECO:0000313" key="4">
    <source>
        <dbReference type="Proteomes" id="UP000321827"/>
    </source>
</evidence>
<sequence>MNPDAREDLLGLTGRVVMITGAGRGYGRAIAHAYGRNRATVVAVDPDVELATAVASEVEALGATAIPIRGDMSVGLDVATTFGKIEELYGMLDGIVHVAQTVSQTPFVELLESEWYDLLNADVKSSLYTLQHGLKYLAGGGFVVVVMPPADNSEPHVASIRGAMRGLIEGSTRVFPKTVRVNGVVPSREAAGEEYDLPLARAVVALGSTVSEGIHGEVIGVELPQPPQPPELYDILSELP</sequence>
<evidence type="ECO:0000256" key="1">
    <source>
        <dbReference type="ARBA" id="ARBA00006484"/>
    </source>
</evidence>
<dbReference type="InterPro" id="IPR002347">
    <property type="entry name" value="SDR_fam"/>
</dbReference>
<dbReference type="PANTHER" id="PTHR43639:SF1">
    <property type="entry name" value="SHORT-CHAIN DEHYDROGENASE_REDUCTASE FAMILY PROTEIN"/>
    <property type="match status" value="1"/>
</dbReference>
<reference evidence="3 4" key="1">
    <citation type="submission" date="2019-07" db="EMBL/GenBank/DDBJ databases">
        <title>Whole genome shotgun sequence of Oceanithermus desulfurans NBRC 100063.</title>
        <authorList>
            <person name="Hosoyama A."/>
            <person name="Uohara A."/>
            <person name="Ohji S."/>
            <person name="Ichikawa N."/>
        </authorList>
    </citation>
    <scope>NUCLEOTIDE SEQUENCE [LARGE SCALE GENOMIC DNA]</scope>
    <source>
        <strain evidence="3 4">NBRC 100063</strain>
    </source>
</reference>
<evidence type="ECO:0000256" key="2">
    <source>
        <dbReference type="ARBA" id="ARBA00023002"/>
    </source>
</evidence>
<dbReference type="Proteomes" id="UP000321827">
    <property type="component" value="Unassembled WGS sequence"/>
</dbReference>
<dbReference type="RefSeq" id="WP_147147533.1">
    <property type="nucleotide sequence ID" value="NZ_BJXN01000009.1"/>
</dbReference>
<accession>A0A511RKF5</accession>
<evidence type="ECO:0000313" key="3">
    <source>
        <dbReference type="EMBL" id="GEM90095.1"/>
    </source>
</evidence>
<dbReference type="PANTHER" id="PTHR43639">
    <property type="entry name" value="OXIDOREDUCTASE, SHORT-CHAIN DEHYDROGENASE/REDUCTASE FAMILY (AFU_ORTHOLOGUE AFUA_5G02870)"/>
    <property type="match status" value="1"/>
</dbReference>
<dbReference type="GO" id="GO:0016491">
    <property type="term" value="F:oxidoreductase activity"/>
    <property type="evidence" value="ECO:0007669"/>
    <property type="project" value="UniProtKB-KW"/>
</dbReference>
<proteinExistence type="inferred from homology"/>
<organism evidence="3 4">
    <name type="scientific">Oceanithermus desulfurans NBRC 100063</name>
    <dbReference type="NCBI Taxonomy" id="1227550"/>
    <lineage>
        <taxon>Bacteria</taxon>
        <taxon>Thermotogati</taxon>
        <taxon>Deinococcota</taxon>
        <taxon>Deinococci</taxon>
        <taxon>Thermales</taxon>
        <taxon>Thermaceae</taxon>
        <taxon>Oceanithermus</taxon>
    </lineage>
</organism>
<dbReference type="Pfam" id="PF00106">
    <property type="entry name" value="adh_short"/>
    <property type="match status" value="1"/>
</dbReference>
<comment type="caution">
    <text evidence="3">The sequence shown here is derived from an EMBL/GenBank/DDBJ whole genome shotgun (WGS) entry which is preliminary data.</text>
</comment>